<keyword evidence="7 17" id="KW-0444">Lipid biosynthesis</keyword>
<keyword evidence="8 17" id="KW-0808">Transferase</keyword>
<comment type="cofactor">
    <cofactor evidence="18">
        <name>Zn(2+)</name>
        <dbReference type="ChEBI" id="CHEBI:29105"/>
    </cofactor>
    <text evidence="18">Binds 1 zinc ion per subunit.</text>
</comment>
<comment type="similarity">
    <text evidence="4">In the N-terminal section; belongs to the AccD/PCCB family.</text>
</comment>
<feature type="binding site" evidence="18">
    <location>
        <position position="33"/>
    </location>
    <ligand>
        <name>Zn(2+)</name>
        <dbReference type="ChEBI" id="CHEBI:29105"/>
    </ligand>
</feature>
<dbReference type="HAMAP" id="MF_00823">
    <property type="entry name" value="AcetylCoA_CT_alpha"/>
    <property type="match status" value="1"/>
</dbReference>
<accession>A0ABP7JHW9</accession>
<protein>
    <recommendedName>
        <fullName evidence="17 18">Multifunctional fusion protein</fullName>
    </recommendedName>
    <domain>
        <recommendedName>
            <fullName evidence="17">Acetyl-coenzyme A carboxylase carboxyl transferase subunit alpha</fullName>
            <shortName evidence="17">ACCase subunit alpha</shortName>
            <shortName evidence="17">Acetyl-CoA carboxylase carboxyltransferase subunit alpha</shortName>
            <ecNumber evidence="17">2.1.3.15</ecNumber>
        </recommendedName>
    </domain>
    <domain>
        <recommendedName>
            <fullName evidence="18">Acetyl-coenzyme A carboxylase carboxyl transferase subunit beta</fullName>
            <shortName evidence="18">ACCase subunit beta</shortName>
            <shortName evidence="18">Acetyl-CoA carboxylase carboxyltransferase subunit beta</shortName>
        </recommendedName>
    </domain>
</protein>
<dbReference type="HAMAP" id="MF_01395">
    <property type="entry name" value="AcetylCoA_CT_beta"/>
    <property type="match status" value="1"/>
</dbReference>
<evidence type="ECO:0000256" key="3">
    <source>
        <dbReference type="ARBA" id="ARBA00006276"/>
    </source>
</evidence>
<comment type="pathway">
    <text evidence="2 17">Lipid metabolism; malonyl-CoA biosynthesis; malonyl-CoA from acetyl-CoA: step 1/1.</text>
</comment>
<evidence type="ECO:0000256" key="2">
    <source>
        <dbReference type="ARBA" id="ARBA00004956"/>
    </source>
</evidence>
<comment type="subcellular location">
    <subcellularLocation>
        <location evidence="1 17">Cytoplasm</location>
    </subcellularLocation>
</comment>
<comment type="similarity">
    <text evidence="18">Belongs to the AccD/PCCB family.</text>
</comment>
<keyword evidence="10 18" id="KW-0863">Zinc-finger</keyword>
<dbReference type="InterPro" id="IPR011763">
    <property type="entry name" value="COA_CT_C"/>
</dbReference>
<dbReference type="PANTHER" id="PTHR42853">
    <property type="entry name" value="ACETYL-COENZYME A CARBOXYLASE CARBOXYL TRANSFERASE SUBUNIT ALPHA"/>
    <property type="match status" value="1"/>
</dbReference>
<evidence type="ECO:0000259" key="19">
    <source>
        <dbReference type="PROSITE" id="PS50980"/>
    </source>
</evidence>
<evidence type="ECO:0000256" key="17">
    <source>
        <dbReference type="HAMAP-Rule" id="MF_00823"/>
    </source>
</evidence>
<dbReference type="Pfam" id="PF03255">
    <property type="entry name" value="ACCA"/>
    <property type="match status" value="1"/>
</dbReference>
<dbReference type="PANTHER" id="PTHR42853:SF3">
    <property type="entry name" value="ACETYL-COENZYME A CARBOXYLASE CARBOXYL TRANSFERASE SUBUNIT ALPHA, CHLOROPLASTIC"/>
    <property type="match status" value="1"/>
</dbReference>
<evidence type="ECO:0000256" key="5">
    <source>
        <dbReference type="ARBA" id="ARBA00011664"/>
    </source>
</evidence>
<keyword evidence="22" id="KW-1185">Reference proteome</keyword>
<keyword evidence="13 17" id="KW-0443">Lipid metabolism</keyword>
<evidence type="ECO:0000256" key="8">
    <source>
        <dbReference type="ARBA" id="ARBA00022679"/>
    </source>
</evidence>
<keyword evidence="11 17" id="KW-0276">Fatty acid metabolism</keyword>
<evidence type="ECO:0000256" key="4">
    <source>
        <dbReference type="ARBA" id="ARBA00010284"/>
    </source>
</evidence>
<feature type="zinc finger region" description="C4-type" evidence="18">
    <location>
        <begin position="14"/>
        <end position="36"/>
    </location>
</feature>
<dbReference type="RefSeq" id="WP_344953202.1">
    <property type="nucleotide sequence ID" value="NZ_BAAAZR010000063.1"/>
</dbReference>
<keyword evidence="18" id="KW-0862">Zinc</keyword>
<dbReference type="NCBIfam" id="NF041504">
    <property type="entry name" value="AccA_sub"/>
    <property type="match status" value="1"/>
</dbReference>
<dbReference type="PRINTS" id="PR01069">
    <property type="entry name" value="ACCCTRFRASEA"/>
</dbReference>
<dbReference type="EC" id="2.1.3.15" evidence="17"/>
<dbReference type="NCBIfam" id="NF004344">
    <property type="entry name" value="PRK05724.1"/>
    <property type="match status" value="1"/>
</dbReference>
<dbReference type="InterPro" id="IPR001095">
    <property type="entry name" value="Acetyl_CoA_COase_a_su"/>
</dbReference>
<evidence type="ECO:0000256" key="1">
    <source>
        <dbReference type="ARBA" id="ARBA00004496"/>
    </source>
</evidence>
<comment type="function">
    <text evidence="15 18">Component of the acetyl coenzyme A carboxylase (ACC) complex. Biotin carboxylase (BC) catalyzes the carboxylation of biotin on its carrier protein (BCCP) and then the CO(2) group is transferred by the transcarboxylase to acetyl-CoA to form malonyl-CoA.</text>
</comment>
<proteinExistence type="inferred from homology"/>
<dbReference type="NCBIfam" id="TIGR00513">
    <property type="entry name" value="accA"/>
    <property type="match status" value="1"/>
</dbReference>
<evidence type="ECO:0000256" key="18">
    <source>
        <dbReference type="HAMAP-Rule" id="MF_01395"/>
    </source>
</evidence>
<dbReference type="Gene3D" id="3.90.226.10">
    <property type="entry name" value="2-enoyl-CoA Hydratase, Chain A, domain 1"/>
    <property type="match status" value="2"/>
</dbReference>
<gene>
    <name evidence="18" type="primary">accD</name>
    <name evidence="17" type="synonym">accA</name>
    <name evidence="21" type="ORF">GCM10022226_80880</name>
</gene>
<keyword evidence="12 17" id="KW-0067">ATP-binding</keyword>
<evidence type="ECO:0000256" key="6">
    <source>
        <dbReference type="ARBA" id="ARBA00022490"/>
    </source>
</evidence>
<sequence>MTATAATSSLWVRCPGCEGPMYGEHYQRNQRVCPGCGHHDRLSSHDRLDRLLDPGSMRPITAAPTAADPLRFTDTLPYRTRLEQTRLRTGLHEAVTCGTAAILGHPAVAAVMDFAFMGGSLGCAVGEHITAAAEHALAQRLPLVIVTASGGARMQEGALALMQMAKTSQALADLDDAGLLTISVITDPTYGGVAASFATLTDLIIAEAGAHMGFAGPRVIAGTLKQTLPEGFQTAETLLAGGLVDGVRKRAELTPALAHLLSTATWAKNGRTVPDAWRATAPHLVHRPEDLPERDAWHTVALARDPGRPTTLDYACYLTEDFHELRGDRISGDCPAIVAGIGRLDEVPIMLIGHQKGHDTRELVTHNFGMGSPAGFRKAARLMRLADKLGLPILTLIDTPGAYAGIEAEAGGQAHAIAANLRLMSRLRVPVVAVVTGEGGSGGALALGVADRVLALSNAVYSVISPEGCAAILWRDATAAPRAAAALRLTTRDLLHHRIIDAVIPEPDGGAHRDPSLTIRLVRQAITATLYELTRMEPADLVSARRRRFRDFGVSA</sequence>
<evidence type="ECO:0000256" key="7">
    <source>
        <dbReference type="ARBA" id="ARBA00022516"/>
    </source>
</evidence>
<evidence type="ECO:0000256" key="9">
    <source>
        <dbReference type="ARBA" id="ARBA00022741"/>
    </source>
</evidence>
<dbReference type="EMBL" id="BAAAZR010000063">
    <property type="protein sequence ID" value="GAA3845461.1"/>
    <property type="molecule type" value="Genomic_DNA"/>
</dbReference>
<keyword evidence="9 17" id="KW-0547">Nucleotide-binding</keyword>
<dbReference type="PROSITE" id="PS50989">
    <property type="entry name" value="COA_CT_CTER"/>
    <property type="match status" value="1"/>
</dbReference>
<evidence type="ECO:0000256" key="10">
    <source>
        <dbReference type="ARBA" id="ARBA00022771"/>
    </source>
</evidence>
<comment type="subunit">
    <text evidence="17">Acetyl-CoA carboxylase is a heterohexamer composed of biotin carboxyl carrier protein (AccB), biotin carboxylase (AccC) and two subunits each of ACCase subunit alpha (AccA) and ACCase subunit beta (AccD).</text>
</comment>
<keyword evidence="18" id="KW-0479">Metal-binding</keyword>
<organism evidence="21 22">
    <name type="scientific">Sphaerisporangium flaviroseum</name>
    <dbReference type="NCBI Taxonomy" id="509199"/>
    <lineage>
        <taxon>Bacteria</taxon>
        <taxon>Bacillati</taxon>
        <taxon>Actinomycetota</taxon>
        <taxon>Actinomycetes</taxon>
        <taxon>Streptosporangiales</taxon>
        <taxon>Streptosporangiaceae</taxon>
        <taxon>Sphaerisporangium</taxon>
    </lineage>
</organism>
<evidence type="ECO:0000256" key="11">
    <source>
        <dbReference type="ARBA" id="ARBA00022832"/>
    </source>
</evidence>
<evidence type="ECO:0000256" key="16">
    <source>
        <dbReference type="ARBA" id="ARBA00049152"/>
    </source>
</evidence>
<dbReference type="SUPFAM" id="SSF52096">
    <property type="entry name" value="ClpP/crotonase"/>
    <property type="match status" value="2"/>
</dbReference>
<evidence type="ECO:0000256" key="15">
    <source>
        <dbReference type="ARBA" id="ARBA00025280"/>
    </source>
</evidence>
<comment type="similarity">
    <text evidence="3">In the C-terminal section; belongs to the AccA family.</text>
</comment>
<reference evidence="22" key="1">
    <citation type="journal article" date="2019" name="Int. J. Syst. Evol. Microbiol.">
        <title>The Global Catalogue of Microorganisms (GCM) 10K type strain sequencing project: providing services to taxonomists for standard genome sequencing and annotation.</title>
        <authorList>
            <consortium name="The Broad Institute Genomics Platform"/>
            <consortium name="The Broad Institute Genome Sequencing Center for Infectious Disease"/>
            <person name="Wu L."/>
            <person name="Ma J."/>
        </authorList>
    </citation>
    <scope>NUCLEOTIDE SEQUENCE [LARGE SCALE GENOMIC DNA]</scope>
    <source>
        <strain evidence="22">JCM 16908</strain>
    </source>
</reference>
<evidence type="ECO:0000313" key="22">
    <source>
        <dbReference type="Proteomes" id="UP001500888"/>
    </source>
</evidence>
<evidence type="ECO:0000259" key="20">
    <source>
        <dbReference type="PROSITE" id="PS50989"/>
    </source>
</evidence>
<feature type="domain" description="CoA carboxyltransferase N-terminal" evidence="19">
    <location>
        <begin position="10"/>
        <end position="279"/>
    </location>
</feature>
<evidence type="ECO:0000256" key="12">
    <source>
        <dbReference type="ARBA" id="ARBA00022840"/>
    </source>
</evidence>
<dbReference type="InterPro" id="IPR000438">
    <property type="entry name" value="Acetyl_CoA_COase_Trfase_b_su"/>
</dbReference>
<comment type="catalytic activity">
    <reaction evidence="16 17">
        <text>N(6)-carboxybiotinyl-L-lysyl-[protein] + acetyl-CoA = N(6)-biotinyl-L-lysyl-[protein] + malonyl-CoA</text>
        <dbReference type="Rhea" id="RHEA:54728"/>
        <dbReference type="Rhea" id="RHEA-COMP:10505"/>
        <dbReference type="Rhea" id="RHEA-COMP:10506"/>
        <dbReference type="ChEBI" id="CHEBI:57288"/>
        <dbReference type="ChEBI" id="CHEBI:57384"/>
        <dbReference type="ChEBI" id="CHEBI:83144"/>
        <dbReference type="ChEBI" id="CHEBI:83145"/>
        <dbReference type="EC" id="2.1.3.15"/>
    </reaction>
</comment>
<feature type="binding site" evidence="18">
    <location>
        <position position="17"/>
    </location>
    <ligand>
        <name>Zn(2+)</name>
        <dbReference type="ChEBI" id="CHEBI:29105"/>
    </ligand>
</feature>
<comment type="subunit">
    <text evidence="5">Acetyl-CoA carboxylase is a heterotetramer composed of biotin carboxyl carrier protein (AccB), biotin carboxylase (AccC) and two subunits of ACCase subunit beta/alpha.</text>
</comment>
<dbReference type="PROSITE" id="PS50980">
    <property type="entry name" value="COA_CT_NTER"/>
    <property type="match status" value="1"/>
</dbReference>
<keyword evidence="14 17" id="KW-0275">Fatty acid biosynthesis</keyword>
<feature type="binding site" evidence="18">
    <location>
        <position position="14"/>
    </location>
    <ligand>
        <name>Zn(2+)</name>
        <dbReference type="ChEBI" id="CHEBI:29105"/>
    </ligand>
</feature>
<dbReference type="InterPro" id="IPR029045">
    <property type="entry name" value="ClpP/crotonase-like_dom_sf"/>
</dbReference>
<comment type="function">
    <text evidence="17">Component of the acetyl coenzyme A carboxylase (ACC) complex. First, biotin carboxylase catalyzes the carboxylation of biotin on its carrier protein (BCCP) and then the CO(2) group is transferred by the carboxyltransferase to acetyl-CoA to form malonyl-CoA.</text>
</comment>
<comment type="similarity">
    <text evidence="17">Belongs to the AccA family.</text>
</comment>
<keyword evidence="6 17" id="KW-0963">Cytoplasm</keyword>
<feature type="binding site" evidence="18">
    <location>
        <position position="36"/>
    </location>
    <ligand>
        <name>Zn(2+)</name>
        <dbReference type="ChEBI" id="CHEBI:29105"/>
    </ligand>
</feature>
<name>A0ABP7JHW9_9ACTN</name>
<evidence type="ECO:0000256" key="13">
    <source>
        <dbReference type="ARBA" id="ARBA00023098"/>
    </source>
</evidence>
<feature type="domain" description="CoA carboxyltransferase C-terminal" evidence="20">
    <location>
        <begin position="288"/>
        <end position="532"/>
    </location>
</feature>
<comment type="caution">
    <text evidence="21">The sequence shown here is derived from an EMBL/GenBank/DDBJ whole genome shotgun (WGS) entry which is preliminary data.</text>
</comment>
<dbReference type="Proteomes" id="UP001500888">
    <property type="component" value="Unassembled WGS sequence"/>
</dbReference>
<dbReference type="InterPro" id="IPR011762">
    <property type="entry name" value="COA_CT_N"/>
</dbReference>
<evidence type="ECO:0000256" key="14">
    <source>
        <dbReference type="ARBA" id="ARBA00023160"/>
    </source>
</evidence>
<evidence type="ECO:0000313" key="21">
    <source>
        <dbReference type="EMBL" id="GAA3845461.1"/>
    </source>
</evidence>